<dbReference type="HOGENOM" id="CLU_2779637_0_0_1"/>
<reference evidence="1 3" key="1">
    <citation type="journal article" date="2011" name="Nature">
        <title>The Medicago genome provides insight into the evolution of rhizobial symbioses.</title>
        <authorList>
            <person name="Young N.D."/>
            <person name="Debelle F."/>
            <person name="Oldroyd G.E."/>
            <person name="Geurts R."/>
            <person name="Cannon S.B."/>
            <person name="Udvardi M.K."/>
            <person name="Benedito V.A."/>
            <person name="Mayer K.F."/>
            <person name="Gouzy J."/>
            <person name="Schoof H."/>
            <person name="Van de Peer Y."/>
            <person name="Proost S."/>
            <person name="Cook D.R."/>
            <person name="Meyers B.C."/>
            <person name="Spannagl M."/>
            <person name="Cheung F."/>
            <person name="De Mita S."/>
            <person name="Krishnakumar V."/>
            <person name="Gundlach H."/>
            <person name="Zhou S."/>
            <person name="Mudge J."/>
            <person name="Bharti A.K."/>
            <person name="Murray J.D."/>
            <person name="Naoumkina M.A."/>
            <person name="Rosen B."/>
            <person name="Silverstein K.A."/>
            <person name="Tang H."/>
            <person name="Rombauts S."/>
            <person name="Zhao P.X."/>
            <person name="Zhou P."/>
            <person name="Barbe V."/>
            <person name="Bardou P."/>
            <person name="Bechner M."/>
            <person name="Bellec A."/>
            <person name="Berger A."/>
            <person name="Berges H."/>
            <person name="Bidwell S."/>
            <person name="Bisseling T."/>
            <person name="Choisne N."/>
            <person name="Couloux A."/>
            <person name="Denny R."/>
            <person name="Deshpande S."/>
            <person name="Dai X."/>
            <person name="Doyle J.J."/>
            <person name="Dudez A.M."/>
            <person name="Farmer A.D."/>
            <person name="Fouteau S."/>
            <person name="Franken C."/>
            <person name="Gibelin C."/>
            <person name="Gish J."/>
            <person name="Goldstein S."/>
            <person name="Gonzalez A.J."/>
            <person name="Green P.J."/>
            <person name="Hallab A."/>
            <person name="Hartog M."/>
            <person name="Hua A."/>
            <person name="Humphray S.J."/>
            <person name="Jeong D.H."/>
            <person name="Jing Y."/>
            <person name="Jocker A."/>
            <person name="Kenton S.M."/>
            <person name="Kim D.J."/>
            <person name="Klee K."/>
            <person name="Lai H."/>
            <person name="Lang C."/>
            <person name="Lin S."/>
            <person name="Macmil S.L."/>
            <person name="Magdelenat G."/>
            <person name="Matthews L."/>
            <person name="McCorrison J."/>
            <person name="Monaghan E.L."/>
            <person name="Mun J.H."/>
            <person name="Najar F.Z."/>
            <person name="Nicholson C."/>
            <person name="Noirot C."/>
            <person name="O'Bleness M."/>
            <person name="Paule C.R."/>
            <person name="Poulain J."/>
            <person name="Prion F."/>
            <person name="Qin B."/>
            <person name="Qu C."/>
            <person name="Retzel E.F."/>
            <person name="Riddle C."/>
            <person name="Sallet E."/>
            <person name="Samain S."/>
            <person name="Samson N."/>
            <person name="Sanders I."/>
            <person name="Saurat O."/>
            <person name="Scarpelli C."/>
            <person name="Schiex T."/>
            <person name="Segurens B."/>
            <person name="Severin A.J."/>
            <person name="Sherrier D.J."/>
            <person name="Shi R."/>
            <person name="Sims S."/>
            <person name="Singer S.R."/>
            <person name="Sinharoy S."/>
            <person name="Sterck L."/>
            <person name="Viollet A."/>
            <person name="Wang B.B."/>
            <person name="Wang K."/>
            <person name="Wang M."/>
            <person name="Wang X."/>
            <person name="Warfsmann J."/>
            <person name="Weissenbach J."/>
            <person name="White D.D."/>
            <person name="White J.D."/>
            <person name="Wiley G.B."/>
            <person name="Wincker P."/>
            <person name="Xing Y."/>
            <person name="Yang L."/>
            <person name="Yao Z."/>
            <person name="Ying F."/>
            <person name="Zhai J."/>
            <person name="Zhou L."/>
            <person name="Zuber A."/>
            <person name="Denarie J."/>
            <person name="Dixon R.A."/>
            <person name="May G.D."/>
            <person name="Schwartz D.C."/>
            <person name="Rogers J."/>
            <person name="Quetier F."/>
            <person name="Town C.D."/>
            <person name="Roe B.A."/>
        </authorList>
    </citation>
    <scope>NUCLEOTIDE SEQUENCE [LARGE SCALE GENOMIC DNA]</scope>
    <source>
        <strain evidence="1">A17</strain>
        <strain evidence="2 3">cv. Jemalong A17</strain>
    </source>
</reference>
<organism evidence="1 3">
    <name type="scientific">Medicago truncatula</name>
    <name type="common">Barrel medic</name>
    <name type="synonym">Medicago tribuloides</name>
    <dbReference type="NCBI Taxonomy" id="3880"/>
    <lineage>
        <taxon>Eukaryota</taxon>
        <taxon>Viridiplantae</taxon>
        <taxon>Streptophyta</taxon>
        <taxon>Embryophyta</taxon>
        <taxon>Tracheophyta</taxon>
        <taxon>Spermatophyta</taxon>
        <taxon>Magnoliopsida</taxon>
        <taxon>eudicotyledons</taxon>
        <taxon>Gunneridae</taxon>
        <taxon>Pentapetalae</taxon>
        <taxon>rosids</taxon>
        <taxon>fabids</taxon>
        <taxon>Fabales</taxon>
        <taxon>Fabaceae</taxon>
        <taxon>Papilionoideae</taxon>
        <taxon>50 kb inversion clade</taxon>
        <taxon>NPAAA clade</taxon>
        <taxon>Hologalegina</taxon>
        <taxon>IRL clade</taxon>
        <taxon>Trifolieae</taxon>
        <taxon>Medicago</taxon>
    </lineage>
</organism>
<reference evidence="1 3" key="2">
    <citation type="journal article" date="2014" name="BMC Genomics">
        <title>An improved genome release (version Mt4.0) for the model legume Medicago truncatula.</title>
        <authorList>
            <person name="Tang H."/>
            <person name="Krishnakumar V."/>
            <person name="Bidwell S."/>
            <person name="Rosen B."/>
            <person name="Chan A."/>
            <person name="Zhou S."/>
            <person name="Gentzbittel L."/>
            <person name="Childs K.L."/>
            <person name="Yandell M."/>
            <person name="Gundlach H."/>
            <person name="Mayer K.F."/>
            <person name="Schwartz D.C."/>
            <person name="Town C.D."/>
        </authorList>
    </citation>
    <scope>GENOME REANNOTATION</scope>
    <source>
        <strain evidence="1">A17</strain>
        <strain evidence="2 3">cv. Jemalong A17</strain>
    </source>
</reference>
<gene>
    <name evidence="1" type="ordered locus">MTR_3g027175</name>
</gene>
<evidence type="ECO:0000313" key="1">
    <source>
        <dbReference type="EMBL" id="KEH33196.1"/>
    </source>
</evidence>
<dbReference type="EnsemblPlants" id="KEH33196">
    <property type="protein sequence ID" value="KEH33196"/>
    <property type="gene ID" value="MTR_3g027175"/>
</dbReference>
<evidence type="ECO:0000313" key="3">
    <source>
        <dbReference type="Proteomes" id="UP000002051"/>
    </source>
</evidence>
<protein>
    <submittedName>
        <fullName evidence="1 2">Uncharacterized protein</fullName>
    </submittedName>
</protein>
<dbReference type="AlphaFoldDB" id="A0A072UUX8"/>
<keyword evidence="3" id="KW-1185">Reference proteome</keyword>
<sequence>MGEGELLVEARLQRMGLGYVLLLSCFLQNVKTVVSQEKRPTMYSGCNKEWDFLRNRVENLKMNDSSEEH</sequence>
<proteinExistence type="predicted"/>
<accession>A0A072UUX8</accession>
<dbReference type="Proteomes" id="UP000002051">
    <property type="component" value="Chromosome 3"/>
</dbReference>
<reference evidence="2" key="3">
    <citation type="submission" date="2015-04" db="UniProtKB">
        <authorList>
            <consortium name="EnsemblPlants"/>
        </authorList>
    </citation>
    <scope>IDENTIFICATION</scope>
    <source>
        <strain evidence="2">cv. Jemalong A17</strain>
    </source>
</reference>
<name>A0A072UUX8_MEDTR</name>
<evidence type="ECO:0000313" key="2">
    <source>
        <dbReference type="EnsemblPlants" id="KEH33196"/>
    </source>
</evidence>
<dbReference type="EMBL" id="CM001219">
    <property type="protein sequence ID" value="KEH33196.1"/>
    <property type="molecule type" value="Genomic_DNA"/>
</dbReference>